<dbReference type="Pfam" id="PF02586">
    <property type="entry name" value="SRAP"/>
    <property type="match status" value="1"/>
</dbReference>
<name>A0A1H1UI76_9CELL</name>
<dbReference type="SUPFAM" id="SSF143081">
    <property type="entry name" value="BB1717-like"/>
    <property type="match status" value="1"/>
</dbReference>
<evidence type="ECO:0000256" key="2">
    <source>
        <dbReference type="ARBA" id="ARBA00022670"/>
    </source>
</evidence>
<evidence type="ECO:0000256" key="4">
    <source>
        <dbReference type="ARBA" id="ARBA00022801"/>
    </source>
</evidence>
<dbReference type="OrthoDB" id="9782620at2"/>
<keyword evidence="6" id="KW-0238">DNA-binding</keyword>
<organism evidence="9 10">
    <name type="scientific">Paraoerskovia marina</name>
    <dbReference type="NCBI Taxonomy" id="545619"/>
    <lineage>
        <taxon>Bacteria</taxon>
        <taxon>Bacillati</taxon>
        <taxon>Actinomycetota</taxon>
        <taxon>Actinomycetes</taxon>
        <taxon>Micrococcales</taxon>
        <taxon>Cellulomonadaceae</taxon>
        <taxon>Paraoerskovia</taxon>
    </lineage>
</organism>
<evidence type="ECO:0000256" key="5">
    <source>
        <dbReference type="ARBA" id="ARBA00023124"/>
    </source>
</evidence>
<accession>A0A1H1UI76</accession>
<evidence type="ECO:0000256" key="3">
    <source>
        <dbReference type="ARBA" id="ARBA00022763"/>
    </source>
</evidence>
<dbReference type="PANTHER" id="PTHR13604">
    <property type="entry name" value="DC12-RELATED"/>
    <property type="match status" value="1"/>
</dbReference>
<keyword evidence="3" id="KW-0227">DNA damage</keyword>
<gene>
    <name evidence="9" type="ORF">SAMN04489860_2205</name>
</gene>
<dbReference type="EMBL" id="LT629776">
    <property type="protein sequence ID" value="SDS72168.1"/>
    <property type="molecule type" value="Genomic_DNA"/>
</dbReference>
<keyword evidence="2 8" id="KW-0645">Protease</keyword>
<proteinExistence type="inferred from homology"/>
<keyword evidence="5" id="KW-0190">Covalent protein-DNA linkage</keyword>
<evidence type="ECO:0000313" key="9">
    <source>
        <dbReference type="EMBL" id="SDS72168.1"/>
    </source>
</evidence>
<dbReference type="InterPro" id="IPR036590">
    <property type="entry name" value="SRAP-like"/>
</dbReference>
<dbReference type="GO" id="GO:0106300">
    <property type="term" value="P:protein-DNA covalent cross-linking repair"/>
    <property type="evidence" value="ECO:0007669"/>
    <property type="project" value="InterPro"/>
</dbReference>
<evidence type="ECO:0000256" key="1">
    <source>
        <dbReference type="ARBA" id="ARBA00008136"/>
    </source>
</evidence>
<evidence type="ECO:0000256" key="8">
    <source>
        <dbReference type="RuleBase" id="RU364100"/>
    </source>
</evidence>
<keyword evidence="7" id="KW-0456">Lyase</keyword>
<reference evidence="9 10" key="1">
    <citation type="submission" date="2016-10" db="EMBL/GenBank/DDBJ databases">
        <authorList>
            <person name="de Groot N.N."/>
        </authorList>
    </citation>
    <scope>NUCLEOTIDE SEQUENCE [LARGE SCALE GENOMIC DNA]</scope>
    <source>
        <strain evidence="9 10">DSM 22126</strain>
    </source>
</reference>
<comment type="similarity">
    <text evidence="1 8">Belongs to the SOS response-associated peptidase family.</text>
</comment>
<dbReference type="GO" id="GO:0016829">
    <property type="term" value="F:lyase activity"/>
    <property type="evidence" value="ECO:0007669"/>
    <property type="project" value="UniProtKB-KW"/>
</dbReference>
<protein>
    <recommendedName>
        <fullName evidence="8">Abasic site processing protein</fullName>
        <ecNumber evidence="8">3.4.-.-</ecNumber>
    </recommendedName>
</protein>
<sequence length="236" mass="25968">MCGRFAAFRDAEDLADEFAIALVADDARLLPPSWNVAPTTAVRIVVERGERSSDDVVRSLRVARWGLVPPWSKDASAGARMINARAETVAEKPSFRRAFGARRCIVPVDGYYEWRRTTSGKQPYRITPPGDGITPLAGLYEFWRDPEKADDDPARWLVSTTIVTRAAEGALAEIHDRTPLTLARADYARWLDPTVPGDDVRDLLAAPGVELEAYPVAARVGSVGQNDPGLLERIEV</sequence>
<dbReference type="RefSeq" id="WP_083372521.1">
    <property type="nucleotide sequence ID" value="NZ_LT629776.1"/>
</dbReference>
<dbReference type="InterPro" id="IPR003738">
    <property type="entry name" value="SRAP"/>
</dbReference>
<keyword evidence="4 8" id="KW-0378">Hydrolase</keyword>
<evidence type="ECO:0000256" key="7">
    <source>
        <dbReference type="ARBA" id="ARBA00023239"/>
    </source>
</evidence>
<dbReference type="GO" id="GO:0008233">
    <property type="term" value="F:peptidase activity"/>
    <property type="evidence" value="ECO:0007669"/>
    <property type="project" value="UniProtKB-KW"/>
</dbReference>
<evidence type="ECO:0000313" key="10">
    <source>
        <dbReference type="Proteomes" id="UP000185663"/>
    </source>
</evidence>
<evidence type="ECO:0000256" key="6">
    <source>
        <dbReference type="ARBA" id="ARBA00023125"/>
    </source>
</evidence>
<dbReference type="Proteomes" id="UP000185663">
    <property type="component" value="Chromosome I"/>
</dbReference>
<dbReference type="STRING" id="545619.SAMN04489860_2205"/>
<dbReference type="EC" id="3.4.-.-" evidence="8"/>
<dbReference type="AlphaFoldDB" id="A0A1H1UI76"/>
<dbReference type="GO" id="GO:0006508">
    <property type="term" value="P:proteolysis"/>
    <property type="evidence" value="ECO:0007669"/>
    <property type="project" value="UniProtKB-KW"/>
</dbReference>
<dbReference type="PANTHER" id="PTHR13604:SF0">
    <property type="entry name" value="ABASIC SITE PROCESSING PROTEIN HMCES"/>
    <property type="match status" value="1"/>
</dbReference>
<keyword evidence="10" id="KW-1185">Reference proteome</keyword>
<dbReference type="eggNOG" id="COG2135">
    <property type="taxonomic scope" value="Bacteria"/>
</dbReference>
<dbReference type="Gene3D" id="3.90.1680.10">
    <property type="entry name" value="SOS response associated peptidase-like"/>
    <property type="match status" value="1"/>
</dbReference>
<dbReference type="GO" id="GO:0003697">
    <property type="term" value="F:single-stranded DNA binding"/>
    <property type="evidence" value="ECO:0007669"/>
    <property type="project" value="InterPro"/>
</dbReference>